<evidence type="ECO:0000256" key="7">
    <source>
        <dbReference type="ARBA" id="ARBA00022723"/>
    </source>
</evidence>
<keyword evidence="6 14" id="KW-0812">Transmembrane</keyword>
<dbReference type="InterPro" id="IPR006408">
    <property type="entry name" value="P-type_ATPase_IIB"/>
</dbReference>
<dbReference type="EMBL" id="LT605205">
    <property type="protein sequence ID" value="SCD19782.1"/>
    <property type="molecule type" value="Genomic_DNA"/>
</dbReference>
<dbReference type="GO" id="GO:0005886">
    <property type="term" value="C:plasma membrane"/>
    <property type="evidence" value="ECO:0007669"/>
    <property type="project" value="UniProtKB-SubCell"/>
</dbReference>
<dbReference type="FunFam" id="2.70.150.10:FF:000016">
    <property type="entry name" value="Calcium-transporting P-type ATPase putative"/>
    <property type="match status" value="1"/>
</dbReference>
<dbReference type="SFLD" id="SFLDG00002">
    <property type="entry name" value="C1.7:_P-type_atpase_like"/>
    <property type="match status" value="1"/>
</dbReference>
<dbReference type="InterPro" id="IPR036412">
    <property type="entry name" value="HAD-like_sf"/>
</dbReference>
<dbReference type="GO" id="GO:0030007">
    <property type="term" value="P:intracellular potassium ion homeostasis"/>
    <property type="evidence" value="ECO:0007669"/>
    <property type="project" value="TreeGrafter"/>
</dbReference>
<feature type="transmembrane region" description="Helical" evidence="14">
    <location>
        <begin position="714"/>
        <end position="734"/>
    </location>
</feature>
<dbReference type="GO" id="GO:0006883">
    <property type="term" value="P:intracellular sodium ion homeostasis"/>
    <property type="evidence" value="ECO:0007669"/>
    <property type="project" value="TreeGrafter"/>
</dbReference>
<dbReference type="STRING" id="1642647.PSM36_0956"/>
<dbReference type="Gene3D" id="1.20.1110.10">
    <property type="entry name" value="Calcium-transporting ATPase, transmembrane domain"/>
    <property type="match status" value="1"/>
</dbReference>
<comment type="subcellular location">
    <subcellularLocation>
        <location evidence="1">Cell membrane</location>
        <topology evidence="1">Multi-pass membrane protein</topology>
    </subcellularLocation>
</comment>
<dbReference type="CDD" id="cd02089">
    <property type="entry name" value="P-type_ATPase_Ca_prok"/>
    <property type="match status" value="1"/>
</dbReference>
<feature type="transmembrane region" description="Helical" evidence="14">
    <location>
        <begin position="84"/>
        <end position="103"/>
    </location>
</feature>
<evidence type="ECO:0000256" key="8">
    <source>
        <dbReference type="ARBA" id="ARBA00022741"/>
    </source>
</evidence>
<evidence type="ECO:0000256" key="11">
    <source>
        <dbReference type="ARBA" id="ARBA00022967"/>
    </source>
</evidence>
<dbReference type="GO" id="GO:0046872">
    <property type="term" value="F:metal ion binding"/>
    <property type="evidence" value="ECO:0007669"/>
    <property type="project" value="UniProtKB-KW"/>
</dbReference>
<evidence type="ECO:0000256" key="9">
    <source>
        <dbReference type="ARBA" id="ARBA00022837"/>
    </source>
</evidence>
<dbReference type="GO" id="GO:0005524">
    <property type="term" value="F:ATP binding"/>
    <property type="evidence" value="ECO:0007669"/>
    <property type="project" value="UniProtKB-KW"/>
</dbReference>
<dbReference type="InterPro" id="IPR008250">
    <property type="entry name" value="ATPase_P-typ_transduc_dom_A_sf"/>
</dbReference>
<evidence type="ECO:0000256" key="14">
    <source>
        <dbReference type="SAM" id="Phobius"/>
    </source>
</evidence>
<dbReference type="PRINTS" id="PR00119">
    <property type="entry name" value="CATATPASE"/>
</dbReference>
<feature type="transmembrane region" description="Helical" evidence="14">
    <location>
        <begin position="764"/>
        <end position="783"/>
    </location>
</feature>
<dbReference type="GO" id="GO:0036376">
    <property type="term" value="P:sodium ion export across plasma membrane"/>
    <property type="evidence" value="ECO:0007669"/>
    <property type="project" value="TreeGrafter"/>
</dbReference>
<organism evidence="16 17">
    <name type="scientific">Proteiniphilum saccharofermentans</name>
    <dbReference type="NCBI Taxonomy" id="1642647"/>
    <lineage>
        <taxon>Bacteria</taxon>
        <taxon>Pseudomonadati</taxon>
        <taxon>Bacteroidota</taxon>
        <taxon>Bacteroidia</taxon>
        <taxon>Bacteroidales</taxon>
        <taxon>Dysgonomonadaceae</taxon>
        <taxon>Proteiniphilum</taxon>
    </lineage>
</organism>
<dbReference type="PANTHER" id="PTHR43294">
    <property type="entry name" value="SODIUM/POTASSIUM-TRANSPORTING ATPASE SUBUNIT ALPHA"/>
    <property type="match status" value="1"/>
</dbReference>
<dbReference type="InterPro" id="IPR023298">
    <property type="entry name" value="ATPase_P-typ_TM_dom_sf"/>
</dbReference>
<name>A0A1R3T140_9BACT</name>
<dbReference type="InterPro" id="IPR004014">
    <property type="entry name" value="ATPase_P-typ_cation-transptr_N"/>
</dbReference>
<feature type="transmembrane region" description="Helical" evidence="14">
    <location>
        <begin position="58"/>
        <end position="78"/>
    </location>
</feature>
<dbReference type="InterPro" id="IPR001757">
    <property type="entry name" value="P_typ_ATPase"/>
</dbReference>
<dbReference type="SMART" id="SM00831">
    <property type="entry name" value="Cation_ATPase_N"/>
    <property type="match status" value="1"/>
</dbReference>
<dbReference type="InterPro" id="IPR018303">
    <property type="entry name" value="ATPase_P-typ_P_site"/>
</dbReference>
<keyword evidence="5" id="KW-0813">Transport</keyword>
<protein>
    <recommendedName>
        <fullName evidence="3">P-type Ca(2+) transporter</fullName>
        <ecNumber evidence="3">7.2.2.10</ecNumber>
    </recommendedName>
</protein>
<feature type="transmembrane region" description="Helical" evidence="14">
    <location>
        <begin position="828"/>
        <end position="849"/>
    </location>
</feature>
<evidence type="ECO:0000256" key="10">
    <source>
        <dbReference type="ARBA" id="ARBA00022840"/>
    </source>
</evidence>
<feature type="transmembrane region" description="Helical" evidence="14">
    <location>
        <begin position="861"/>
        <end position="879"/>
    </location>
</feature>
<dbReference type="Pfam" id="PF13246">
    <property type="entry name" value="Cation_ATPase"/>
    <property type="match status" value="1"/>
</dbReference>
<dbReference type="FunFam" id="3.40.50.1000:FF:000028">
    <property type="entry name" value="Calcium-transporting P-type ATPase, putative"/>
    <property type="match status" value="1"/>
</dbReference>
<dbReference type="GO" id="GO:0005388">
    <property type="term" value="F:P-type calcium transporter activity"/>
    <property type="evidence" value="ECO:0007669"/>
    <property type="project" value="UniProtKB-EC"/>
</dbReference>
<keyword evidence="5" id="KW-0406">Ion transport</keyword>
<dbReference type="Gene3D" id="3.40.50.1000">
    <property type="entry name" value="HAD superfamily/HAD-like"/>
    <property type="match status" value="1"/>
</dbReference>
<feature type="transmembrane region" description="Helical" evidence="14">
    <location>
        <begin position="789"/>
        <end position="807"/>
    </location>
</feature>
<evidence type="ECO:0000256" key="6">
    <source>
        <dbReference type="ARBA" id="ARBA00022692"/>
    </source>
</evidence>
<keyword evidence="10" id="KW-0067">ATP-binding</keyword>
<dbReference type="SFLD" id="SFLDS00003">
    <property type="entry name" value="Haloacid_Dehalogenase"/>
    <property type="match status" value="1"/>
</dbReference>
<accession>A0A1R3T140</accession>
<feature type="domain" description="Cation-transporting P-type ATPase N-terminal" evidence="15">
    <location>
        <begin position="4"/>
        <end position="78"/>
    </location>
</feature>
<dbReference type="SFLD" id="SFLDF00027">
    <property type="entry name" value="p-type_atpase"/>
    <property type="match status" value="1"/>
</dbReference>
<evidence type="ECO:0000256" key="3">
    <source>
        <dbReference type="ARBA" id="ARBA00012790"/>
    </source>
</evidence>
<keyword evidence="7" id="KW-0479">Metal-binding</keyword>
<dbReference type="Pfam" id="PF00690">
    <property type="entry name" value="Cation_ATPase_N"/>
    <property type="match status" value="1"/>
</dbReference>
<keyword evidence="8" id="KW-0547">Nucleotide-binding</keyword>
<dbReference type="SUPFAM" id="SSF81653">
    <property type="entry name" value="Calcium ATPase, transduction domain A"/>
    <property type="match status" value="1"/>
</dbReference>
<evidence type="ECO:0000256" key="12">
    <source>
        <dbReference type="ARBA" id="ARBA00022989"/>
    </source>
</evidence>
<dbReference type="GO" id="GO:1902600">
    <property type="term" value="P:proton transmembrane transport"/>
    <property type="evidence" value="ECO:0007669"/>
    <property type="project" value="TreeGrafter"/>
</dbReference>
<dbReference type="KEGG" id="psac:PSM36_0956"/>
<evidence type="ECO:0000256" key="5">
    <source>
        <dbReference type="ARBA" id="ARBA00022568"/>
    </source>
</evidence>
<dbReference type="GO" id="GO:0016887">
    <property type="term" value="F:ATP hydrolysis activity"/>
    <property type="evidence" value="ECO:0007669"/>
    <property type="project" value="InterPro"/>
</dbReference>
<dbReference type="PANTHER" id="PTHR43294:SF20">
    <property type="entry name" value="P-TYPE ATPASE"/>
    <property type="match status" value="1"/>
</dbReference>
<dbReference type="GO" id="GO:1990573">
    <property type="term" value="P:potassium ion import across plasma membrane"/>
    <property type="evidence" value="ECO:0007669"/>
    <property type="project" value="TreeGrafter"/>
</dbReference>
<dbReference type="InterPro" id="IPR006068">
    <property type="entry name" value="ATPase_P-typ_cation-transptr_C"/>
</dbReference>
<evidence type="ECO:0000259" key="15">
    <source>
        <dbReference type="SMART" id="SM00831"/>
    </source>
</evidence>
<dbReference type="InterPro" id="IPR050510">
    <property type="entry name" value="Cation_transp_ATPase_P-type"/>
</dbReference>
<dbReference type="Pfam" id="PF00122">
    <property type="entry name" value="E1-E2_ATPase"/>
    <property type="match status" value="1"/>
</dbReference>
<keyword evidence="9" id="KW-0106">Calcium</keyword>
<dbReference type="EC" id="7.2.2.10" evidence="3"/>
<reference evidence="16 17" key="1">
    <citation type="submission" date="2016-08" db="EMBL/GenBank/DDBJ databases">
        <authorList>
            <person name="Seilhamer J.J."/>
        </authorList>
    </citation>
    <scope>NUCLEOTIDE SEQUENCE [LARGE SCALE GENOMIC DNA]</scope>
    <source>
        <strain evidence="16">M3/6</strain>
    </source>
</reference>
<evidence type="ECO:0000313" key="16">
    <source>
        <dbReference type="EMBL" id="SCD19782.1"/>
    </source>
</evidence>
<evidence type="ECO:0000256" key="4">
    <source>
        <dbReference type="ARBA" id="ARBA00022475"/>
    </source>
</evidence>
<proteinExistence type="inferred from homology"/>
<dbReference type="RefSeq" id="WP_076929310.1">
    <property type="nucleotide sequence ID" value="NZ_LT605205.1"/>
</dbReference>
<evidence type="ECO:0000256" key="13">
    <source>
        <dbReference type="ARBA" id="ARBA00023136"/>
    </source>
</evidence>
<dbReference type="NCBIfam" id="TIGR01517">
    <property type="entry name" value="ATPase-IIB_Ca"/>
    <property type="match status" value="1"/>
</dbReference>
<feature type="transmembrane region" description="Helical" evidence="14">
    <location>
        <begin position="687"/>
        <end position="708"/>
    </location>
</feature>
<dbReference type="Gene3D" id="3.40.1110.10">
    <property type="entry name" value="Calcium-transporting ATPase, cytoplasmic domain N"/>
    <property type="match status" value="1"/>
</dbReference>
<dbReference type="Gene3D" id="2.70.150.10">
    <property type="entry name" value="Calcium-transporting ATPase, cytoplasmic transduction domain A"/>
    <property type="match status" value="1"/>
</dbReference>
<dbReference type="Pfam" id="PF00689">
    <property type="entry name" value="Cation_ATPase_C"/>
    <property type="match status" value="1"/>
</dbReference>
<dbReference type="FunFam" id="3.40.50.1000:FF:000001">
    <property type="entry name" value="Phospholipid-transporting ATPase IC"/>
    <property type="match status" value="1"/>
</dbReference>
<evidence type="ECO:0000256" key="2">
    <source>
        <dbReference type="ARBA" id="ARBA00005675"/>
    </source>
</evidence>
<comment type="similarity">
    <text evidence="2">Belongs to the cation transport ATPase (P-type) (TC 3.A.3) family. Type IIA subfamily.</text>
</comment>
<keyword evidence="12 14" id="KW-1133">Transmembrane helix</keyword>
<dbReference type="Proteomes" id="UP000187464">
    <property type="component" value="Chromosome I"/>
</dbReference>
<dbReference type="PROSITE" id="PS00154">
    <property type="entry name" value="ATPASE_E1_E2"/>
    <property type="match status" value="1"/>
</dbReference>
<evidence type="ECO:0000256" key="1">
    <source>
        <dbReference type="ARBA" id="ARBA00004651"/>
    </source>
</evidence>
<dbReference type="AlphaFoldDB" id="A0A1R3T140"/>
<dbReference type="SUPFAM" id="SSF81665">
    <property type="entry name" value="Calcium ATPase, transmembrane domain M"/>
    <property type="match status" value="1"/>
</dbReference>
<keyword evidence="13 14" id="KW-0472">Membrane</keyword>
<keyword evidence="4" id="KW-1003">Cell membrane</keyword>
<dbReference type="SUPFAM" id="SSF56784">
    <property type="entry name" value="HAD-like"/>
    <property type="match status" value="1"/>
</dbReference>
<evidence type="ECO:0000313" key="17">
    <source>
        <dbReference type="Proteomes" id="UP000187464"/>
    </source>
</evidence>
<sequence>MKDRYYSQPVEEILQQLKVSSDRGLSEDEVKERLTRYGPNQLQSQKQKTLLMMFFEQFKSIMVVILLIAAVVSGVIGVMEGEGLVEAFVILAILVINAVIGTVQEKKAQSSLDALNKMSSPHSKVLREGQVTEITSTEIVPGDIVVLDTGDIIPADLRLIEAVNMKVQESALTGESVPVEKSEEVLEAKELPLGDRDNMAFSTSTVTYGRGKGVVVGTGMETEVGKIAHMLQNTQDTETPMSKRLGQLGKVLGYVALGICVFIFIIGVLYGNHWLEMLMMAVSLAVAAIPEGLQIVSTIVLAIGVQRLVKLNAIVRTLPSVETLGSVTVICSDKTGTLTQNKMTVVEGWTGGNRIDFRNPPLPEELDSDEQMLLQSSLLCTDAHLKMLSGGEHEIAGDPTETAIVDAALGLKMDKNELDNRFPRVEEVPFDSERKRMSTINRMADGKFRVNLKGGLDEVLAVSTRILIHGKVRPVTEEDIETIKEENQRMAQSALRVLAVAYKDMDTLPDEVSTETIEKDLIFVGLLGMIDPARPEVVEAVKKCKTAGIRPVMITGDHKVTAVAIAGEIGIYNEGDKAVTGTDVEEMDDDTLYRDVEAYSVYARVAPEHKVRIVKAWQSHDDIVAMTGDGVNDAPALKQADIGVSMGVVGTEVAKEASDVILTDDNFATIVSAVEEGRRIYDNILKAIQFLLSANVGEVLLIFIASIANIGNPLTPILILWINLVTDSLPALALSMDPADKDVMTRKPRDPKQGFFTRGMIRRIGYQGATIGLISLAAYIIGFKDGGQPLGQTMAFAVLGFSQLLHVRNLHSNRRSSFQTSIFSNKSLLGAIFLSALLLFAVLVIPGVMEIFGVTAMDGTHWLYVGLLSLVPIVVVELMKLMKFNHSKDEY</sequence>
<dbReference type="InterPro" id="IPR023299">
    <property type="entry name" value="ATPase_P-typ_cyto_dom_N"/>
</dbReference>
<dbReference type="InterPro" id="IPR023214">
    <property type="entry name" value="HAD_sf"/>
</dbReference>
<dbReference type="SUPFAM" id="SSF81660">
    <property type="entry name" value="Metal cation-transporting ATPase, ATP-binding domain N"/>
    <property type="match status" value="1"/>
</dbReference>
<dbReference type="InterPro" id="IPR044492">
    <property type="entry name" value="P_typ_ATPase_HD_dom"/>
</dbReference>
<keyword evidence="17" id="KW-1185">Reference proteome</keyword>
<dbReference type="InterPro" id="IPR059000">
    <property type="entry name" value="ATPase_P-type_domA"/>
</dbReference>
<keyword evidence="5" id="KW-0109">Calcium transport</keyword>
<feature type="transmembrane region" description="Helical" evidence="14">
    <location>
        <begin position="251"/>
        <end position="271"/>
    </location>
</feature>
<dbReference type="NCBIfam" id="TIGR01494">
    <property type="entry name" value="ATPase_P-type"/>
    <property type="match status" value="3"/>
</dbReference>
<keyword evidence="11" id="KW-1278">Translocase</keyword>
<feature type="transmembrane region" description="Helical" evidence="14">
    <location>
        <begin position="277"/>
        <end position="303"/>
    </location>
</feature>
<dbReference type="PRINTS" id="PR00120">
    <property type="entry name" value="HATPASE"/>
</dbReference>
<gene>
    <name evidence="16" type="ORF">PSM36_0956</name>
</gene>
<dbReference type="GO" id="GO:0005391">
    <property type="term" value="F:P-type sodium:potassium-exchanging transporter activity"/>
    <property type="evidence" value="ECO:0007669"/>
    <property type="project" value="TreeGrafter"/>
</dbReference>